<dbReference type="SMART" id="SM01350">
    <property type="entry name" value="6PGD"/>
    <property type="match status" value="1"/>
</dbReference>
<dbReference type="InterPro" id="IPR036291">
    <property type="entry name" value="NAD(P)-bd_dom_sf"/>
</dbReference>
<protein>
    <submittedName>
        <fullName evidence="5">Phosphogluconate dehydrogenase (NAD(+)-dependent, decarboxylating)</fullName>
        <ecNumber evidence="5">1.1.1.343</ecNumber>
    </submittedName>
</protein>
<dbReference type="PRINTS" id="PR00076">
    <property type="entry name" value="6PGDHDRGNASE"/>
</dbReference>
<accession>A0ABV9DN72</accession>
<reference evidence="6" key="1">
    <citation type="journal article" date="2019" name="Int. J. Syst. Evol. Microbiol.">
        <title>The Global Catalogue of Microorganisms (GCM) 10K type strain sequencing project: providing services to taxonomists for standard genome sequencing and annotation.</title>
        <authorList>
            <consortium name="The Broad Institute Genomics Platform"/>
            <consortium name="The Broad Institute Genome Sequencing Center for Infectious Disease"/>
            <person name="Wu L."/>
            <person name="Ma J."/>
        </authorList>
    </citation>
    <scope>NUCLEOTIDE SEQUENCE [LARGE SCALE GENOMIC DNA]</scope>
    <source>
        <strain evidence="6">CGMCC 4.7426</strain>
    </source>
</reference>
<dbReference type="SUPFAM" id="SSF51735">
    <property type="entry name" value="NAD(P)-binding Rossmann-fold domains"/>
    <property type="match status" value="1"/>
</dbReference>
<sequence>MKLGIIGLGKMGYNLALNLVDHDHEVVGYDNKKVEAADEKLLIKDSIKNLVEELPSPKIVWLMVPAGEITEAVISELTSLLSEGDMVIDGGNSNYKDTLRRAASLKEKGIYLFDCGTSGGTDGARNGACTMIGGDVEKFKIIEPLFEDLSVENGYLYTGKEGSGHFLKMVHNGIEYGMMQSIAEGFEILNKSEFDYDYEKVAKVWNHGSVIRSWLIELIENAFSKDANLDQLRGVMNSSGEGKWTVESALDFEVAAPVIALSLMMRYRSQEDDTFSGKVVAALRNEFGGHAVVNK</sequence>
<comment type="caution">
    <text evidence="5">The sequence shown here is derived from an EMBL/GenBank/DDBJ whole genome shotgun (WGS) entry which is preliminary data.</text>
</comment>
<evidence type="ECO:0000256" key="2">
    <source>
        <dbReference type="ARBA" id="ARBA00023002"/>
    </source>
</evidence>
<dbReference type="EC" id="1.1.1.343" evidence="5"/>
<dbReference type="InterPro" id="IPR006114">
    <property type="entry name" value="6PGDH_C"/>
</dbReference>
<gene>
    <name evidence="5" type="primary">gnd</name>
    <name evidence="5" type="ORF">ACFO3D_16865</name>
</gene>
<keyword evidence="6" id="KW-1185">Reference proteome</keyword>
<dbReference type="EMBL" id="JBHSFU010000011">
    <property type="protein sequence ID" value="MFC4559857.1"/>
    <property type="molecule type" value="Genomic_DNA"/>
</dbReference>
<evidence type="ECO:0000259" key="4">
    <source>
        <dbReference type="SMART" id="SM01350"/>
    </source>
</evidence>
<dbReference type="InterPro" id="IPR013328">
    <property type="entry name" value="6PGD_dom2"/>
</dbReference>
<dbReference type="Pfam" id="PF00393">
    <property type="entry name" value="6PGD"/>
    <property type="match status" value="1"/>
</dbReference>
<dbReference type="InterPro" id="IPR006183">
    <property type="entry name" value="Pgluconate_DH"/>
</dbReference>
<dbReference type="InterPro" id="IPR008927">
    <property type="entry name" value="6-PGluconate_DH-like_C_sf"/>
</dbReference>
<comment type="similarity">
    <text evidence="1">Belongs to the 6-phosphogluconate dehydrogenase family.</text>
</comment>
<dbReference type="Gene3D" id="1.10.1040.10">
    <property type="entry name" value="N-(1-d-carboxylethyl)-l-norvaline Dehydrogenase, domain 2"/>
    <property type="match status" value="1"/>
</dbReference>
<evidence type="ECO:0000313" key="5">
    <source>
        <dbReference type="EMBL" id="MFC4559857.1"/>
    </source>
</evidence>
<dbReference type="Gene3D" id="3.40.50.720">
    <property type="entry name" value="NAD(P)-binding Rossmann-like Domain"/>
    <property type="match status" value="1"/>
</dbReference>
<dbReference type="GO" id="GO:0016491">
    <property type="term" value="F:oxidoreductase activity"/>
    <property type="evidence" value="ECO:0007669"/>
    <property type="project" value="UniProtKB-KW"/>
</dbReference>
<dbReference type="InterPro" id="IPR006115">
    <property type="entry name" value="6PGDH_NADP-bd"/>
</dbReference>
<dbReference type="InterPro" id="IPR004849">
    <property type="entry name" value="6DGDH_YqeC"/>
</dbReference>
<dbReference type="NCBIfam" id="TIGR00872">
    <property type="entry name" value="gnd_rel"/>
    <property type="match status" value="1"/>
</dbReference>
<keyword evidence="2 5" id="KW-0560">Oxidoreductase</keyword>
<feature type="domain" description="6-phosphogluconate dehydrogenase C-terminal" evidence="4">
    <location>
        <begin position="164"/>
        <end position="295"/>
    </location>
</feature>
<organism evidence="5 6">
    <name type="scientific">Virgibacillus kekensis</name>
    <dbReference type="NCBI Taxonomy" id="202261"/>
    <lineage>
        <taxon>Bacteria</taxon>
        <taxon>Bacillati</taxon>
        <taxon>Bacillota</taxon>
        <taxon>Bacilli</taxon>
        <taxon>Bacillales</taxon>
        <taxon>Bacillaceae</taxon>
        <taxon>Virgibacillus</taxon>
    </lineage>
</organism>
<name>A0ABV9DN72_9BACI</name>
<dbReference type="SUPFAM" id="SSF48179">
    <property type="entry name" value="6-phosphogluconate dehydrogenase C-terminal domain-like"/>
    <property type="match status" value="1"/>
</dbReference>
<dbReference type="PANTHER" id="PTHR11811">
    <property type="entry name" value="6-PHOSPHOGLUCONATE DEHYDROGENASE"/>
    <property type="match status" value="1"/>
</dbReference>
<proteinExistence type="inferred from homology"/>
<keyword evidence="3" id="KW-0311">Gluconate utilization</keyword>
<dbReference type="Pfam" id="PF03446">
    <property type="entry name" value="NAD_binding_2"/>
    <property type="match status" value="1"/>
</dbReference>
<evidence type="ECO:0000313" key="6">
    <source>
        <dbReference type="Proteomes" id="UP001595989"/>
    </source>
</evidence>
<dbReference type="NCBIfam" id="NF007161">
    <property type="entry name" value="PRK09599.1"/>
    <property type="match status" value="1"/>
</dbReference>
<evidence type="ECO:0000256" key="3">
    <source>
        <dbReference type="ARBA" id="ARBA00023064"/>
    </source>
</evidence>
<evidence type="ECO:0000256" key="1">
    <source>
        <dbReference type="ARBA" id="ARBA00008419"/>
    </source>
</evidence>
<dbReference type="RefSeq" id="WP_390298835.1">
    <property type="nucleotide sequence ID" value="NZ_JBHSFU010000011.1"/>
</dbReference>
<dbReference type="Proteomes" id="UP001595989">
    <property type="component" value="Unassembled WGS sequence"/>
</dbReference>